<name>A0A9P7KL19_9HYPO</name>
<dbReference type="Proteomes" id="UP000782241">
    <property type="component" value="Unassembled WGS sequence"/>
</dbReference>
<comment type="caution">
    <text evidence="1">The sequence shown here is derived from an EMBL/GenBank/DDBJ whole genome shotgun (WGS) entry which is preliminary data.</text>
</comment>
<accession>A0A9P7KL19</accession>
<gene>
    <name evidence="1" type="ORF">KAF25_011030</name>
</gene>
<protein>
    <submittedName>
        <fullName evidence="1">Uncharacterized protein</fullName>
    </submittedName>
</protein>
<keyword evidence="2" id="KW-1185">Reference proteome</keyword>
<sequence length="352" mass="39634">MAAIPQWLQPLLRAGVLQDAAQLGTVSYSYRNYITKNSASISSSIVIPISSKPPSKPQIKAKRSPVIKAYAHSIRGLLTPESDLGAAGQALFIASPLQKGIPLGVKDEFMNESIYEHGNSVQSPLSPIYRSGHGNYFGWLNKYVSNVEDVFASSDTNATDKDAAYLQAKRDANDEYEKAVARFEKIQKMDPTVRFQDWMNQYATDYVEACKVRDTLAGKLRHSSVKLAKEMLDDAQARLEPKQGNNMPCAVSDVDILRERGTQQEDIVYRPRYYLSGYRSTATRWRDEYYEKAASPEQRFVSFEGLKNKTWAQLGITEPDGDNDIDETPEMDFHITLTYTGLEAFDVKRGLW</sequence>
<organism evidence="1 2">
    <name type="scientific">Fusarium avenaceum</name>
    <dbReference type="NCBI Taxonomy" id="40199"/>
    <lineage>
        <taxon>Eukaryota</taxon>
        <taxon>Fungi</taxon>
        <taxon>Dikarya</taxon>
        <taxon>Ascomycota</taxon>
        <taxon>Pezizomycotina</taxon>
        <taxon>Sordariomycetes</taxon>
        <taxon>Hypocreomycetidae</taxon>
        <taxon>Hypocreales</taxon>
        <taxon>Nectriaceae</taxon>
        <taxon>Fusarium</taxon>
        <taxon>Fusarium tricinctum species complex</taxon>
    </lineage>
</organism>
<dbReference type="EMBL" id="JAGPUO010000019">
    <property type="protein sequence ID" value="KAG5656861.1"/>
    <property type="molecule type" value="Genomic_DNA"/>
</dbReference>
<evidence type="ECO:0000313" key="2">
    <source>
        <dbReference type="Proteomes" id="UP000782241"/>
    </source>
</evidence>
<reference evidence="1" key="1">
    <citation type="submission" date="2021-04" db="EMBL/GenBank/DDBJ databases">
        <title>Draft genome of Fusarium avenaceum strain F156N33, isolated from an atmospheric sample in Virginia.</title>
        <authorList>
            <person name="Yang S."/>
            <person name="Vinatzer B.A."/>
            <person name="Coleman J."/>
        </authorList>
    </citation>
    <scope>NUCLEOTIDE SEQUENCE</scope>
    <source>
        <strain evidence="1">F156N33</strain>
    </source>
</reference>
<dbReference type="AlphaFoldDB" id="A0A9P7KL19"/>
<evidence type="ECO:0000313" key="1">
    <source>
        <dbReference type="EMBL" id="KAG5656861.1"/>
    </source>
</evidence>
<proteinExistence type="predicted"/>